<dbReference type="Proteomes" id="UP000236291">
    <property type="component" value="Unassembled WGS sequence"/>
</dbReference>
<evidence type="ECO:0000313" key="3">
    <source>
        <dbReference type="Proteomes" id="UP000236291"/>
    </source>
</evidence>
<gene>
    <name evidence="2" type="ORF">L195_g060007</name>
</gene>
<dbReference type="AlphaFoldDB" id="A0A2K3K1C4"/>
<sequence>RSPCISSRGLAHTGKPKKRNGKWSMLQERKAEAASRYLSSK</sequence>
<protein>
    <submittedName>
        <fullName evidence="2">Uncharacterized protein</fullName>
    </submittedName>
</protein>
<evidence type="ECO:0000313" key="2">
    <source>
        <dbReference type="EMBL" id="PNX60078.1"/>
    </source>
</evidence>
<evidence type="ECO:0000256" key="1">
    <source>
        <dbReference type="SAM" id="MobiDB-lite"/>
    </source>
</evidence>
<feature type="region of interest" description="Disordered" evidence="1">
    <location>
        <begin position="1"/>
        <end position="28"/>
    </location>
</feature>
<comment type="caution">
    <text evidence="2">The sequence shown here is derived from an EMBL/GenBank/DDBJ whole genome shotgun (WGS) entry which is preliminary data.</text>
</comment>
<name>A0A2K3K1C4_TRIPR</name>
<proteinExistence type="predicted"/>
<organism evidence="2 3">
    <name type="scientific">Trifolium pratense</name>
    <name type="common">Red clover</name>
    <dbReference type="NCBI Taxonomy" id="57577"/>
    <lineage>
        <taxon>Eukaryota</taxon>
        <taxon>Viridiplantae</taxon>
        <taxon>Streptophyta</taxon>
        <taxon>Embryophyta</taxon>
        <taxon>Tracheophyta</taxon>
        <taxon>Spermatophyta</taxon>
        <taxon>Magnoliopsida</taxon>
        <taxon>eudicotyledons</taxon>
        <taxon>Gunneridae</taxon>
        <taxon>Pentapetalae</taxon>
        <taxon>rosids</taxon>
        <taxon>fabids</taxon>
        <taxon>Fabales</taxon>
        <taxon>Fabaceae</taxon>
        <taxon>Papilionoideae</taxon>
        <taxon>50 kb inversion clade</taxon>
        <taxon>NPAAA clade</taxon>
        <taxon>Hologalegina</taxon>
        <taxon>IRL clade</taxon>
        <taxon>Trifolieae</taxon>
        <taxon>Trifolium</taxon>
    </lineage>
</organism>
<dbReference type="EMBL" id="ASHM01134960">
    <property type="protein sequence ID" value="PNX60078.1"/>
    <property type="molecule type" value="Genomic_DNA"/>
</dbReference>
<reference evidence="2 3" key="1">
    <citation type="journal article" date="2014" name="Am. J. Bot.">
        <title>Genome assembly and annotation for red clover (Trifolium pratense; Fabaceae).</title>
        <authorList>
            <person name="Istvanek J."/>
            <person name="Jaros M."/>
            <person name="Krenek A."/>
            <person name="Repkova J."/>
        </authorList>
    </citation>
    <scope>NUCLEOTIDE SEQUENCE [LARGE SCALE GENOMIC DNA]</scope>
    <source>
        <strain evidence="3">cv. Tatra</strain>
        <tissue evidence="2">Young leaves</tissue>
    </source>
</reference>
<accession>A0A2K3K1C4</accession>
<feature type="non-terminal residue" evidence="2">
    <location>
        <position position="1"/>
    </location>
</feature>
<reference evidence="2 3" key="2">
    <citation type="journal article" date="2017" name="Front. Plant Sci.">
        <title>Gene Classification and Mining of Molecular Markers Useful in Red Clover (Trifolium pratense) Breeding.</title>
        <authorList>
            <person name="Istvanek J."/>
            <person name="Dluhosova J."/>
            <person name="Dluhos P."/>
            <person name="Patkova L."/>
            <person name="Nedelnik J."/>
            <person name="Repkova J."/>
        </authorList>
    </citation>
    <scope>NUCLEOTIDE SEQUENCE [LARGE SCALE GENOMIC DNA]</scope>
    <source>
        <strain evidence="3">cv. Tatra</strain>
        <tissue evidence="2">Young leaves</tissue>
    </source>
</reference>